<dbReference type="InterPro" id="IPR012910">
    <property type="entry name" value="Plug_dom"/>
</dbReference>
<keyword evidence="7 10" id="KW-0472">Membrane</keyword>
<evidence type="ECO:0000256" key="5">
    <source>
        <dbReference type="ARBA" id="ARBA00022729"/>
    </source>
</evidence>
<dbReference type="AlphaFoldDB" id="A0A844ZMV9"/>
<evidence type="ECO:0000259" key="13">
    <source>
        <dbReference type="Pfam" id="PF00593"/>
    </source>
</evidence>
<dbReference type="Gene3D" id="2.170.130.10">
    <property type="entry name" value="TonB-dependent receptor, plug domain"/>
    <property type="match status" value="1"/>
</dbReference>
<name>A0A844ZMV9_9SPHN</name>
<dbReference type="InterPro" id="IPR036942">
    <property type="entry name" value="Beta-barrel_TonB_sf"/>
</dbReference>
<feature type="domain" description="TonB-dependent receptor plug" evidence="14">
    <location>
        <begin position="64"/>
        <end position="171"/>
    </location>
</feature>
<feature type="chain" id="PRO_5032872468" evidence="12">
    <location>
        <begin position="29"/>
        <end position="693"/>
    </location>
</feature>
<evidence type="ECO:0000256" key="7">
    <source>
        <dbReference type="ARBA" id="ARBA00023136"/>
    </source>
</evidence>
<evidence type="ECO:0000313" key="16">
    <source>
        <dbReference type="Proteomes" id="UP000433104"/>
    </source>
</evidence>
<evidence type="ECO:0000256" key="3">
    <source>
        <dbReference type="ARBA" id="ARBA00022452"/>
    </source>
</evidence>
<dbReference type="GO" id="GO:0015344">
    <property type="term" value="F:siderophore uptake transmembrane transporter activity"/>
    <property type="evidence" value="ECO:0007669"/>
    <property type="project" value="TreeGrafter"/>
</dbReference>
<comment type="subcellular location">
    <subcellularLocation>
        <location evidence="1 10">Cell outer membrane</location>
        <topology evidence="1 10">Multi-pass membrane protein</topology>
    </subcellularLocation>
</comment>
<comment type="similarity">
    <text evidence="10 11">Belongs to the TonB-dependent receptor family.</text>
</comment>
<dbReference type="GO" id="GO:0044718">
    <property type="term" value="P:siderophore transmembrane transport"/>
    <property type="evidence" value="ECO:0007669"/>
    <property type="project" value="TreeGrafter"/>
</dbReference>
<keyword evidence="8 15" id="KW-0675">Receptor</keyword>
<keyword evidence="16" id="KW-1185">Reference proteome</keyword>
<protein>
    <submittedName>
        <fullName evidence="15">TonB-dependent receptor</fullName>
    </submittedName>
</protein>
<dbReference type="GO" id="GO:0009279">
    <property type="term" value="C:cell outer membrane"/>
    <property type="evidence" value="ECO:0007669"/>
    <property type="project" value="UniProtKB-SubCell"/>
</dbReference>
<dbReference type="Pfam" id="PF07715">
    <property type="entry name" value="Plug"/>
    <property type="match status" value="1"/>
</dbReference>
<gene>
    <name evidence="15" type="ORF">GRI38_13225</name>
</gene>
<keyword evidence="4 10" id="KW-0812">Transmembrane</keyword>
<keyword evidence="9 10" id="KW-0998">Cell outer membrane</keyword>
<dbReference type="InterPro" id="IPR000531">
    <property type="entry name" value="Beta-barrel_TonB"/>
</dbReference>
<evidence type="ECO:0000256" key="4">
    <source>
        <dbReference type="ARBA" id="ARBA00022692"/>
    </source>
</evidence>
<dbReference type="RefSeq" id="WP_160685065.1">
    <property type="nucleotide sequence ID" value="NZ_WTYW01000005.1"/>
</dbReference>
<proteinExistence type="inferred from homology"/>
<dbReference type="Proteomes" id="UP000433104">
    <property type="component" value="Unassembled WGS sequence"/>
</dbReference>
<evidence type="ECO:0000256" key="1">
    <source>
        <dbReference type="ARBA" id="ARBA00004571"/>
    </source>
</evidence>
<evidence type="ECO:0000256" key="6">
    <source>
        <dbReference type="ARBA" id="ARBA00023077"/>
    </source>
</evidence>
<evidence type="ECO:0000256" key="11">
    <source>
        <dbReference type="RuleBase" id="RU003357"/>
    </source>
</evidence>
<evidence type="ECO:0000259" key="14">
    <source>
        <dbReference type="Pfam" id="PF07715"/>
    </source>
</evidence>
<keyword evidence="6 11" id="KW-0798">TonB box</keyword>
<dbReference type="PANTHER" id="PTHR30069:SF29">
    <property type="entry name" value="HEMOGLOBIN AND HEMOGLOBIN-HAPTOGLOBIN-BINDING PROTEIN 1-RELATED"/>
    <property type="match status" value="1"/>
</dbReference>
<keyword evidence="3 10" id="KW-1134">Transmembrane beta strand</keyword>
<evidence type="ECO:0000313" key="15">
    <source>
        <dbReference type="EMBL" id="MXO86989.1"/>
    </source>
</evidence>
<accession>A0A844ZMV9</accession>
<evidence type="ECO:0000256" key="9">
    <source>
        <dbReference type="ARBA" id="ARBA00023237"/>
    </source>
</evidence>
<feature type="signal peptide" evidence="12">
    <location>
        <begin position="1"/>
        <end position="28"/>
    </location>
</feature>
<dbReference type="SUPFAM" id="SSF56935">
    <property type="entry name" value="Porins"/>
    <property type="match status" value="1"/>
</dbReference>
<sequence length="693" mass="74270">MPPIKPTIRTILPLIASSILLPLAPAAAQDDEQSSETATPVEPQNVIVVTGEGLDETPAAPAYSSITLERAQIIATPSGRLEDVLGAVAGFQQFRRSDSRSANPTAQGATLRALGGNATSRALVTLDGVPIADPFFGYVPFNSVAPERLGSITVTRGGGSGPFGSGALAGTIALESAGYSELAPFEGRILANDRGETESSAILSSRLGAGFVTASGRWDRGKGFFTTPEDQRVPASARASFDNWSLSLRGVAPVTSDIELQANALVYDDRRTLRFEGADSTNEGQNASLRLVGRGGWAFDALAYIQARDFSNVVISSTRFTRVLDQRSTPSTGIGGKIELQPPVAETHVLRIGTDYRRASGTLSEDAYSAFSGALTERRSAGGATSDLGFFLEDDWTPRALDGKLVLSGGIRASLTRVTGGFFVRRDPANVVTERLDAPDRSDWSATYRAGVLYRVTDAFALRAAAYSGERVPTLNELYRPFVVFPVETLANPDLTNERLEGFEVGFDIVPQTGVELALTAFDNRVEDAIANVTLEENLRQRQNLPAIEARGLEFDLGIDLGRIAFDGTLSYTDAQIEGRGPSLALDGNRPPQVPSFSAAAALSYRPAKDWNVALTLRHVAEQFEGDLETDPLPAATTLGIYAHIPVTDNLQLVFRGENLTDERVVMRNSGGSLDLGAPRTFWVGIRMDLDRR</sequence>
<feature type="domain" description="TonB-dependent receptor-like beta-barrel" evidence="13">
    <location>
        <begin position="258"/>
        <end position="660"/>
    </location>
</feature>
<dbReference type="PROSITE" id="PS52016">
    <property type="entry name" value="TONB_DEPENDENT_REC_3"/>
    <property type="match status" value="1"/>
</dbReference>
<reference evidence="15 16" key="1">
    <citation type="submission" date="2019-12" db="EMBL/GenBank/DDBJ databases">
        <title>Genomic-based taxomic classification of the family Erythrobacteraceae.</title>
        <authorList>
            <person name="Xu L."/>
        </authorList>
    </citation>
    <scope>NUCLEOTIDE SEQUENCE [LARGE SCALE GENOMIC DNA]</scope>
    <source>
        <strain evidence="15 16">MCCC 1A09962</strain>
    </source>
</reference>
<evidence type="ECO:0000256" key="12">
    <source>
        <dbReference type="SAM" id="SignalP"/>
    </source>
</evidence>
<evidence type="ECO:0000256" key="8">
    <source>
        <dbReference type="ARBA" id="ARBA00023170"/>
    </source>
</evidence>
<dbReference type="Gene3D" id="2.40.170.20">
    <property type="entry name" value="TonB-dependent receptor, beta-barrel domain"/>
    <property type="match status" value="1"/>
</dbReference>
<dbReference type="PANTHER" id="PTHR30069">
    <property type="entry name" value="TONB-DEPENDENT OUTER MEMBRANE RECEPTOR"/>
    <property type="match status" value="1"/>
</dbReference>
<dbReference type="Pfam" id="PF00593">
    <property type="entry name" value="TonB_dep_Rec_b-barrel"/>
    <property type="match status" value="1"/>
</dbReference>
<dbReference type="OrthoDB" id="7374174at2"/>
<evidence type="ECO:0000256" key="2">
    <source>
        <dbReference type="ARBA" id="ARBA00022448"/>
    </source>
</evidence>
<organism evidence="15 16">
    <name type="scientific">Parapontixanthobacter aurantiacus</name>
    <dbReference type="NCBI Taxonomy" id="1463599"/>
    <lineage>
        <taxon>Bacteria</taxon>
        <taxon>Pseudomonadati</taxon>
        <taxon>Pseudomonadota</taxon>
        <taxon>Alphaproteobacteria</taxon>
        <taxon>Sphingomonadales</taxon>
        <taxon>Erythrobacteraceae</taxon>
        <taxon>Parapontixanthobacter</taxon>
    </lineage>
</organism>
<dbReference type="EMBL" id="WTYW01000005">
    <property type="protein sequence ID" value="MXO86989.1"/>
    <property type="molecule type" value="Genomic_DNA"/>
</dbReference>
<comment type="caution">
    <text evidence="15">The sequence shown here is derived from an EMBL/GenBank/DDBJ whole genome shotgun (WGS) entry which is preliminary data.</text>
</comment>
<keyword evidence="5 12" id="KW-0732">Signal</keyword>
<keyword evidence="2 10" id="KW-0813">Transport</keyword>
<evidence type="ECO:0000256" key="10">
    <source>
        <dbReference type="PROSITE-ProRule" id="PRU01360"/>
    </source>
</evidence>
<dbReference type="InterPro" id="IPR039426">
    <property type="entry name" value="TonB-dep_rcpt-like"/>
</dbReference>
<dbReference type="InterPro" id="IPR037066">
    <property type="entry name" value="Plug_dom_sf"/>
</dbReference>